<evidence type="ECO:0000313" key="2">
    <source>
        <dbReference type="EMBL" id="KAL1400924.1"/>
    </source>
</evidence>
<dbReference type="PANTHER" id="PTHR21719:SF1">
    <property type="entry name" value="FI06402P-RELATED"/>
    <property type="match status" value="1"/>
</dbReference>
<dbReference type="SUPFAM" id="SSF57501">
    <property type="entry name" value="Cystine-knot cytokines"/>
    <property type="match status" value="1"/>
</dbReference>
<protein>
    <recommendedName>
        <fullName evidence="1">Platelet-derived growth factor (PDGF) family profile domain-containing protein</fullName>
    </recommendedName>
</protein>
<feature type="domain" description="Platelet-derived growth factor (PDGF) family profile" evidence="1">
    <location>
        <begin position="45"/>
        <end position="110"/>
    </location>
</feature>
<comment type="caution">
    <text evidence="2">The sequence shown here is derived from an EMBL/GenBank/DDBJ whole genome shotgun (WGS) entry which is preliminary data.</text>
</comment>
<dbReference type="AlphaFoldDB" id="A0ABD1DNE1"/>
<organism evidence="2 3">
    <name type="scientific">Culex pipiens pipiens</name>
    <name type="common">Northern house mosquito</name>
    <dbReference type="NCBI Taxonomy" id="38569"/>
    <lineage>
        <taxon>Eukaryota</taxon>
        <taxon>Metazoa</taxon>
        <taxon>Ecdysozoa</taxon>
        <taxon>Arthropoda</taxon>
        <taxon>Hexapoda</taxon>
        <taxon>Insecta</taxon>
        <taxon>Pterygota</taxon>
        <taxon>Neoptera</taxon>
        <taxon>Endopterygota</taxon>
        <taxon>Diptera</taxon>
        <taxon>Nematocera</taxon>
        <taxon>Culicoidea</taxon>
        <taxon>Culicidae</taxon>
        <taxon>Culicinae</taxon>
        <taxon>Culicini</taxon>
        <taxon>Culex</taxon>
        <taxon>Culex</taxon>
    </lineage>
</organism>
<sequence>MMMLWKQNIHFPTVLILPEKTIKFCPKKFMQQMQTWQSSMLPNFDERGIQYTPHCTILHRCGDDVGCCPQAKTCAASKNSTVELYFFVKAVGSRSTIERLSFINHTECACINRHESINRRTPSVSIVATPTKPPICNCPTYFQRVVDNDNRCFCDCSSSDSQCDQFKRGLEHFSMDNRRCIMNNRCEEPRCEYGRYNIAKGKCPAKKDALSIAFKV</sequence>
<keyword evidence="3" id="KW-1185">Reference proteome</keyword>
<name>A0ABD1DNE1_CULPP</name>
<evidence type="ECO:0000313" key="3">
    <source>
        <dbReference type="Proteomes" id="UP001562425"/>
    </source>
</evidence>
<evidence type="ECO:0000259" key="1">
    <source>
        <dbReference type="Pfam" id="PF00341"/>
    </source>
</evidence>
<dbReference type="InterPro" id="IPR000072">
    <property type="entry name" value="PDGF/VEGF_dom"/>
</dbReference>
<reference evidence="2 3" key="1">
    <citation type="submission" date="2024-05" db="EMBL/GenBank/DDBJ databases">
        <title>Culex pipiens pipiens assembly and annotation.</title>
        <authorList>
            <person name="Alout H."/>
            <person name="Durand T."/>
        </authorList>
    </citation>
    <scope>NUCLEOTIDE SEQUENCE [LARGE SCALE GENOMIC DNA]</scope>
    <source>
        <strain evidence="2">HA-2024</strain>
        <tissue evidence="2">Whole body</tissue>
    </source>
</reference>
<dbReference type="EMBL" id="JBEHCU010005099">
    <property type="protein sequence ID" value="KAL1400924.1"/>
    <property type="molecule type" value="Genomic_DNA"/>
</dbReference>
<dbReference type="Gene3D" id="2.10.90.10">
    <property type="entry name" value="Cystine-knot cytokines"/>
    <property type="match status" value="1"/>
</dbReference>
<dbReference type="PANTHER" id="PTHR21719">
    <property type="entry name" value="FI06402P-RELATED"/>
    <property type="match status" value="1"/>
</dbReference>
<gene>
    <name evidence="2" type="ORF">pipiens_002012</name>
</gene>
<dbReference type="InterPro" id="IPR029034">
    <property type="entry name" value="Cystine-knot_cytokine"/>
</dbReference>
<dbReference type="Pfam" id="PF00341">
    <property type="entry name" value="PDGF"/>
    <property type="match status" value="1"/>
</dbReference>
<accession>A0ABD1DNE1</accession>
<dbReference type="Proteomes" id="UP001562425">
    <property type="component" value="Unassembled WGS sequence"/>
</dbReference>
<proteinExistence type="predicted"/>